<reference evidence="3" key="1">
    <citation type="submission" date="2018-07" db="EMBL/GenBank/DDBJ databases">
        <authorList>
            <person name="Ashton P.M."/>
            <person name="Dallman T."/>
            <person name="Nair S."/>
            <person name="De Pinna E."/>
            <person name="Peters T."/>
            <person name="Grant K."/>
        </authorList>
    </citation>
    <scope>NUCLEOTIDE SEQUENCE</scope>
    <source>
        <strain evidence="3">333397</strain>
    </source>
</reference>
<evidence type="ECO:0000256" key="1">
    <source>
        <dbReference type="ARBA" id="ARBA00006226"/>
    </source>
</evidence>
<sequence>MPQIIWTPQAIADVQRLFRFLATHNLNTASRAIDAIRESVKILELQPWAGRPVEEKPENYKEWPIKFGDSGYVALYRIEKNKIPILSIRHQREAGW</sequence>
<gene>
    <name evidence="3" type="ORF">CC707_24765</name>
</gene>
<proteinExistence type="inferred from homology"/>
<protein>
    <submittedName>
        <fullName evidence="3">Type II toxin-antitoxin system RelE/ParE family toxin</fullName>
    </submittedName>
</protein>
<dbReference type="PANTHER" id="PTHR33755">
    <property type="entry name" value="TOXIN PARE1-RELATED"/>
    <property type="match status" value="1"/>
</dbReference>
<comment type="similarity">
    <text evidence="1">Belongs to the RelE toxin family.</text>
</comment>
<evidence type="ECO:0000313" key="3">
    <source>
        <dbReference type="EMBL" id="EDI0274285.1"/>
    </source>
</evidence>
<dbReference type="PANTHER" id="PTHR33755:SF7">
    <property type="entry name" value="TOXIN MODULE OF TOXIN-ANTITOXIN SYSTEM RELE_STBE FAMILY"/>
    <property type="match status" value="1"/>
</dbReference>
<evidence type="ECO:0000256" key="2">
    <source>
        <dbReference type="ARBA" id="ARBA00022649"/>
    </source>
</evidence>
<name>A0A636GFN9_SALET</name>
<comment type="caution">
    <text evidence="3">The sequence shown here is derived from an EMBL/GenBank/DDBJ whole genome shotgun (WGS) entry which is preliminary data.</text>
</comment>
<dbReference type="InterPro" id="IPR035093">
    <property type="entry name" value="RelE/ParE_toxin_dom_sf"/>
</dbReference>
<dbReference type="InterPro" id="IPR051803">
    <property type="entry name" value="TA_system_RelE-like_toxin"/>
</dbReference>
<accession>A0A636GFN9</accession>
<dbReference type="Pfam" id="PF05016">
    <property type="entry name" value="ParE_toxin"/>
    <property type="match status" value="1"/>
</dbReference>
<organism evidence="3">
    <name type="scientific">Salmonella enterica subsp. enterica serovar Panama</name>
    <dbReference type="NCBI Taxonomy" id="29472"/>
    <lineage>
        <taxon>Bacteria</taxon>
        <taxon>Pseudomonadati</taxon>
        <taxon>Pseudomonadota</taxon>
        <taxon>Gammaproteobacteria</taxon>
        <taxon>Enterobacterales</taxon>
        <taxon>Enterobacteriaceae</taxon>
        <taxon>Salmonella</taxon>
    </lineage>
</organism>
<dbReference type="EMBL" id="AAMJPF010000053">
    <property type="protein sequence ID" value="EDI0274285.1"/>
    <property type="molecule type" value="Genomic_DNA"/>
</dbReference>
<dbReference type="AlphaFoldDB" id="A0A636GFN9"/>
<dbReference type="InterPro" id="IPR007712">
    <property type="entry name" value="RelE/ParE_toxin"/>
</dbReference>
<dbReference type="Gene3D" id="3.30.2310.20">
    <property type="entry name" value="RelE-like"/>
    <property type="match status" value="1"/>
</dbReference>
<keyword evidence="2" id="KW-1277">Toxin-antitoxin system</keyword>